<comment type="similarity">
    <text evidence="13">Belongs to the methyltransferase superfamily. Trimethylguanosine synthase family.</text>
</comment>
<evidence type="ECO:0000256" key="19">
    <source>
        <dbReference type="ARBA" id="ARBA00057179"/>
    </source>
</evidence>
<feature type="region of interest" description="Disordered" evidence="23">
    <location>
        <begin position="769"/>
        <end position="788"/>
    </location>
</feature>
<evidence type="ECO:0000256" key="1">
    <source>
        <dbReference type="ARBA" id="ARBA00004408"/>
    </source>
</evidence>
<keyword evidence="25" id="KW-1185">Reference proteome</keyword>
<comment type="caution">
    <text evidence="24">The sequence shown here is derived from an EMBL/GenBank/DDBJ whole genome shotgun (WGS) entry which is preliminary data.</text>
</comment>
<dbReference type="Gene3D" id="3.40.50.150">
    <property type="entry name" value="Vaccinia Virus protein VP39"/>
    <property type="match status" value="1"/>
</dbReference>
<evidence type="ECO:0000256" key="2">
    <source>
        <dbReference type="ARBA" id="ARBA00004496"/>
    </source>
</evidence>
<evidence type="ECO:0000256" key="23">
    <source>
        <dbReference type="SAM" id="MobiDB-lite"/>
    </source>
</evidence>
<feature type="compositionally biased region" description="Acidic residues" evidence="23">
    <location>
        <begin position="714"/>
        <end position="731"/>
    </location>
</feature>
<evidence type="ECO:0000256" key="20">
    <source>
        <dbReference type="ARBA" id="ARBA00064494"/>
    </source>
</evidence>
<dbReference type="AlphaFoldDB" id="A0AAW1CUT6"/>
<comment type="catalytic activity">
    <reaction evidence="14">
        <text>a 5'-end (N(2),N(7)-dimethyl 5'-triphosphoguanosine)-ribonucleoside in snoRNA + S-adenosyl-L-methionine = a 5'-end (N(2),N(2),N(7)-trimethyl 5'-triphosphoguanosine)-ribonucleoside in snoRNA + S-adenosyl-L-homocysteine + H(+)</text>
        <dbReference type="Rhea" id="RHEA:78507"/>
        <dbReference type="Rhea" id="RHEA-COMP:19088"/>
        <dbReference type="Rhea" id="RHEA-COMP:19090"/>
        <dbReference type="ChEBI" id="CHEBI:15378"/>
        <dbReference type="ChEBI" id="CHEBI:57856"/>
        <dbReference type="ChEBI" id="CHEBI:59789"/>
        <dbReference type="ChEBI" id="CHEBI:167623"/>
        <dbReference type="ChEBI" id="CHEBI:172880"/>
    </reaction>
    <physiologicalReaction direction="left-to-right" evidence="14">
        <dbReference type="Rhea" id="RHEA:78508"/>
    </physiologicalReaction>
</comment>
<dbReference type="SUPFAM" id="SSF53335">
    <property type="entry name" value="S-adenosyl-L-methionine-dependent methyltransferases"/>
    <property type="match status" value="1"/>
</dbReference>
<evidence type="ECO:0000256" key="10">
    <source>
        <dbReference type="ARBA" id="ARBA00023015"/>
    </source>
</evidence>
<protein>
    <recommendedName>
        <fullName evidence="4">Trimethylguanosine synthase</fullName>
    </recommendedName>
    <alternativeName>
        <fullName evidence="18">Cap-specific guanine-N(2) methyltransferase</fullName>
    </alternativeName>
    <alternativeName>
        <fullName evidence="21">Nuclear receptor coactivator 6-interacting protein</fullName>
    </alternativeName>
    <alternativeName>
        <fullName evidence="22">PRIP-interacting protein with methyltransferase motif</fullName>
    </alternativeName>
</protein>
<evidence type="ECO:0000256" key="7">
    <source>
        <dbReference type="ARBA" id="ARBA00022603"/>
    </source>
</evidence>
<comment type="catalytic activity">
    <reaction evidence="17">
        <text>a 5'-end (N(7)-methyl 5'-triphosphoguanosine)-ribonucleoside in snRNA + S-adenosyl-L-methionine = a 5'-end (N(2),N(7)-dimethyl 5'-triphosphoguanosine)-ribonucleoside in snRNA + S-adenosyl-L-homocysteine + H(+)</text>
        <dbReference type="Rhea" id="RHEA:78471"/>
        <dbReference type="Rhea" id="RHEA-COMP:19085"/>
        <dbReference type="Rhea" id="RHEA-COMP:19087"/>
        <dbReference type="ChEBI" id="CHEBI:15378"/>
        <dbReference type="ChEBI" id="CHEBI:57856"/>
        <dbReference type="ChEBI" id="CHEBI:59789"/>
        <dbReference type="ChEBI" id="CHEBI:156461"/>
        <dbReference type="ChEBI" id="CHEBI:172880"/>
    </reaction>
    <physiologicalReaction direction="left-to-right" evidence="17">
        <dbReference type="Rhea" id="RHEA:78472"/>
    </physiologicalReaction>
</comment>
<keyword evidence="11" id="KW-0804">Transcription</keyword>
<evidence type="ECO:0000256" key="21">
    <source>
        <dbReference type="ARBA" id="ARBA00079339"/>
    </source>
</evidence>
<reference evidence="24 25" key="1">
    <citation type="submission" date="2022-12" db="EMBL/GenBank/DDBJ databases">
        <title>Chromosome-level genome assembly of true bugs.</title>
        <authorList>
            <person name="Ma L."/>
            <person name="Li H."/>
        </authorList>
    </citation>
    <scope>NUCLEOTIDE SEQUENCE [LARGE SCALE GENOMIC DNA]</scope>
    <source>
        <strain evidence="24">Lab_2022b</strain>
    </source>
</reference>
<gene>
    <name evidence="24" type="ORF">O3M35_011182</name>
</gene>
<dbReference type="EMBL" id="JAPXFL010000008">
    <property type="protein sequence ID" value="KAK9502399.1"/>
    <property type="molecule type" value="Genomic_DNA"/>
</dbReference>
<evidence type="ECO:0000313" key="24">
    <source>
        <dbReference type="EMBL" id="KAK9502399.1"/>
    </source>
</evidence>
<evidence type="ECO:0000256" key="12">
    <source>
        <dbReference type="ARBA" id="ARBA00023242"/>
    </source>
</evidence>
<evidence type="ECO:0000256" key="11">
    <source>
        <dbReference type="ARBA" id="ARBA00023163"/>
    </source>
</evidence>
<keyword evidence="12" id="KW-0539">Nucleus</keyword>
<dbReference type="GO" id="GO:0005737">
    <property type="term" value="C:cytoplasm"/>
    <property type="evidence" value="ECO:0007669"/>
    <property type="project" value="UniProtKB-SubCell"/>
</dbReference>
<evidence type="ECO:0000256" key="13">
    <source>
        <dbReference type="ARBA" id="ARBA00025783"/>
    </source>
</evidence>
<feature type="compositionally biased region" description="Low complexity" evidence="23">
    <location>
        <begin position="732"/>
        <end position="750"/>
    </location>
</feature>
<evidence type="ECO:0000256" key="14">
    <source>
        <dbReference type="ARBA" id="ARBA00047418"/>
    </source>
</evidence>
<comment type="catalytic activity">
    <reaction evidence="16">
        <text>a 5'-end (N(2),N(7)-dimethyl 5'-triphosphoguanosine)-ribonucleoside in snRNA + S-adenosyl-L-methionine = a 5'-end (N(2),N(2),N(7)-trimethyl 5'-triphosphoguanosine)-ribonucleoside in snRNA + S-adenosyl-L-homocysteine + H(+)</text>
        <dbReference type="Rhea" id="RHEA:78479"/>
        <dbReference type="Rhea" id="RHEA-COMP:19087"/>
        <dbReference type="Rhea" id="RHEA-COMP:19089"/>
        <dbReference type="ChEBI" id="CHEBI:15378"/>
        <dbReference type="ChEBI" id="CHEBI:57856"/>
        <dbReference type="ChEBI" id="CHEBI:59789"/>
        <dbReference type="ChEBI" id="CHEBI:167623"/>
        <dbReference type="ChEBI" id="CHEBI:172880"/>
    </reaction>
    <physiologicalReaction direction="left-to-right" evidence="16">
        <dbReference type="Rhea" id="RHEA:78480"/>
    </physiologicalReaction>
</comment>
<comment type="catalytic activity">
    <reaction evidence="15">
        <text>a 5'-end (N(7)-methyl 5'-triphosphoguanosine)-ribonucleoside in snoRNA + S-adenosyl-L-methionine = a 5'-end (N(2),N(7)-dimethyl 5'-triphosphoguanosine)-ribonucleoside in snoRNA + S-adenosyl-L-homocysteine + H(+)</text>
        <dbReference type="Rhea" id="RHEA:78475"/>
        <dbReference type="Rhea" id="RHEA-COMP:19086"/>
        <dbReference type="Rhea" id="RHEA-COMP:19088"/>
        <dbReference type="ChEBI" id="CHEBI:15378"/>
        <dbReference type="ChEBI" id="CHEBI:57856"/>
        <dbReference type="ChEBI" id="CHEBI:59789"/>
        <dbReference type="ChEBI" id="CHEBI:156461"/>
        <dbReference type="ChEBI" id="CHEBI:172880"/>
    </reaction>
    <physiologicalReaction direction="left-to-right" evidence="15">
        <dbReference type="Rhea" id="RHEA:78476"/>
    </physiologicalReaction>
</comment>
<evidence type="ECO:0000256" key="18">
    <source>
        <dbReference type="ARBA" id="ARBA00049790"/>
    </source>
</evidence>
<evidence type="ECO:0000313" key="25">
    <source>
        <dbReference type="Proteomes" id="UP001461498"/>
    </source>
</evidence>
<evidence type="ECO:0000256" key="9">
    <source>
        <dbReference type="ARBA" id="ARBA00022691"/>
    </source>
</evidence>
<feature type="compositionally biased region" description="Basic and acidic residues" evidence="23">
    <location>
        <begin position="573"/>
        <end position="589"/>
    </location>
</feature>
<keyword evidence="5" id="KW-0963">Cytoplasm</keyword>
<evidence type="ECO:0000256" key="16">
    <source>
        <dbReference type="ARBA" id="ARBA00048763"/>
    </source>
</evidence>
<organism evidence="24 25">
    <name type="scientific">Rhynocoris fuscipes</name>
    <dbReference type="NCBI Taxonomy" id="488301"/>
    <lineage>
        <taxon>Eukaryota</taxon>
        <taxon>Metazoa</taxon>
        <taxon>Ecdysozoa</taxon>
        <taxon>Arthropoda</taxon>
        <taxon>Hexapoda</taxon>
        <taxon>Insecta</taxon>
        <taxon>Pterygota</taxon>
        <taxon>Neoptera</taxon>
        <taxon>Paraneoptera</taxon>
        <taxon>Hemiptera</taxon>
        <taxon>Heteroptera</taxon>
        <taxon>Panheteroptera</taxon>
        <taxon>Cimicomorpha</taxon>
        <taxon>Reduviidae</taxon>
        <taxon>Harpactorinae</taxon>
        <taxon>Harpactorini</taxon>
        <taxon>Rhynocoris</taxon>
    </lineage>
</organism>
<dbReference type="CDD" id="cd02440">
    <property type="entry name" value="AdoMet_MTases"/>
    <property type="match status" value="1"/>
</dbReference>
<name>A0AAW1CUT6_9HEMI</name>
<feature type="region of interest" description="Disordered" evidence="23">
    <location>
        <begin position="566"/>
        <end position="589"/>
    </location>
</feature>
<evidence type="ECO:0000256" key="22">
    <source>
        <dbReference type="ARBA" id="ARBA00081504"/>
    </source>
</evidence>
<sequence length="1026" mass="114175">MFEDNSYEPLAEVFIKLNGDRSNDIYCLCSRVVISGNQLEDDYVEENDERVANEEKVAHYFKSFRETAQPLLNFKRKETTQEEAVSCYCSASHCSTDEHDSIRENGGGPLSDSGADLSESCSRDLEWERYWSAHGEQIVWTSWVAKYGKYIDPSYQNHNNDTHDDTAFSCESVKSSTSDRRNTFEGLLSSINEENESHSTQFEDTVDSAPLTPRREEVGFTDADSSNGSSWCTDELSDDYFRLRSASRSSGRTSLVTDSLTNVTPITISELSEESSGGNSFVSSSESVNSNDQQWQQLWLDHFNEQYNKCYEAFMSKYAICEITPPAVSEILSDSVFTEEISAKLNDGDEDIEEIEGKVEEEVGINGAEEYGLDRIDDLSEDEIDKETIIIGTTDENKENIEHCQSFLVRNSKKRSGGRKAKPTPRLIRESHSVGYLLSSLRSLCVDQGSNESEQQSDKMNINDNSEGEIENVVASSADNNIVNADVCVEADDPKIIIDDTDDIEQQLTEDNSMGSDSVVMKDCQQIEDEAAGSGSVKPCYYQCAAEDAGAGSTASSDIVTVVNADESPINSAEKKQLKRSHDKDDPSLDRVKGAFTLMGFVFKPMPIKDDDNSSDIMSSKPFKPPTRVTKAHIVYRKKNIRSHNRTLNMKPLQTRHIRFDEDGLPIAADNFKISESKGGVDSMTTSTTSNNPSILTTSIVSSSEYNNLHHDEEFSEKDDDSTSNDDDLNSDIDMSSSSSPRGSASAASAAAATGSMKMVYMNEDANQTPEYPLQTTPTTTNTTTAASIDDNKSVLQKSKRKLRSKRLRKQAWPKEIQENSKLVKYWYNRYRLFSKFDQGIKLDKESWYSVTPEKISKHTAERCRCDLIIDACCGAGGNSIQFAFTCERVIAIDIDPHKIELARNNARVYGVADRIQFIVGDFMALAPKLIADVVFLSPPWGGPEYYSNQEYNLDQIEIEGGGEALYRAALGITSNICYYLPKNINTDQLLQLAAPGGGAVEIEQNFLDKKLIAVTSYFGELVESL</sequence>
<dbReference type="FunFam" id="3.40.50.150:FF:000066">
    <property type="entry name" value="Trimethylguanosine synthase 1"/>
    <property type="match status" value="1"/>
</dbReference>
<accession>A0AAW1CUT6</accession>
<feature type="compositionally biased region" description="Low complexity" evidence="23">
    <location>
        <begin position="776"/>
        <end position="785"/>
    </location>
</feature>
<evidence type="ECO:0000256" key="8">
    <source>
        <dbReference type="ARBA" id="ARBA00022679"/>
    </source>
</evidence>
<keyword evidence="8" id="KW-0808">Transferase</keyword>
<comment type="subunit">
    <text evidence="20">May form homooligomers. Interacts with CREBBP/CBP, EED/WAIT1, EP300/P300, NCOA6/PRIP, PPARBP/PBP and SMN.</text>
</comment>
<feature type="region of interest" description="Disordered" evidence="23">
    <location>
        <begin position="714"/>
        <end position="750"/>
    </location>
</feature>
<comment type="function">
    <text evidence="19">Catalyzes the 2 serial methylation steps for the conversion of the 7-monomethylguanosine (m(7)G) caps of snRNAs and snoRNAs to a 2,2,7-trimethylguanosine (m(2,2,7)G) cap structure. The enzyme is specific for guanine, and N7 methylation must precede N2 methylation. Hypermethylation of the m7G cap of U snRNAs leads to their concentration in nuclear foci, their colocalization with coilin and the formation of canonical Cajal bodies (CBs). Plays a role in transcriptional regulation.</text>
</comment>
<dbReference type="GO" id="GO:0071164">
    <property type="term" value="F:RNA cap trimethylguanosine synthase activity"/>
    <property type="evidence" value="ECO:0007669"/>
    <property type="project" value="TreeGrafter"/>
</dbReference>
<dbReference type="InterPro" id="IPR019012">
    <property type="entry name" value="RNA_cap_Gua-N2-MeTrfase"/>
</dbReference>
<dbReference type="Proteomes" id="UP001461498">
    <property type="component" value="Unassembled WGS sequence"/>
</dbReference>
<comment type="subcellular location">
    <subcellularLocation>
        <location evidence="2">Cytoplasm</location>
    </subcellularLocation>
    <subcellularLocation>
        <location evidence="1">Nucleus</location>
        <location evidence="1">Cajal body</location>
    </subcellularLocation>
    <subcellularLocation>
        <location evidence="3">Nucleus</location>
        <location evidence="3">Nucleolus</location>
    </subcellularLocation>
</comment>
<dbReference type="InterPro" id="IPR029063">
    <property type="entry name" value="SAM-dependent_MTases_sf"/>
</dbReference>
<evidence type="ECO:0000256" key="4">
    <source>
        <dbReference type="ARBA" id="ARBA00018517"/>
    </source>
</evidence>
<evidence type="ECO:0000256" key="5">
    <source>
        <dbReference type="ARBA" id="ARBA00022490"/>
    </source>
</evidence>
<dbReference type="GO" id="GO:0015030">
    <property type="term" value="C:Cajal body"/>
    <property type="evidence" value="ECO:0007669"/>
    <property type="project" value="UniProtKB-SubCell"/>
</dbReference>
<dbReference type="Pfam" id="PF09445">
    <property type="entry name" value="Methyltransf_15"/>
    <property type="match status" value="1"/>
</dbReference>
<keyword evidence="7" id="KW-0489">Methyltransferase</keyword>
<evidence type="ECO:0000256" key="6">
    <source>
        <dbReference type="ARBA" id="ARBA00022553"/>
    </source>
</evidence>
<proteinExistence type="inferred from homology"/>
<evidence type="ECO:0000256" key="15">
    <source>
        <dbReference type="ARBA" id="ARBA00048740"/>
    </source>
</evidence>
<evidence type="ECO:0000256" key="3">
    <source>
        <dbReference type="ARBA" id="ARBA00004604"/>
    </source>
</evidence>
<dbReference type="GO" id="GO:0005730">
    <property type="term" value="C:nucleolus"/>
    <property type="evidence" value="ECO:0007669"/>
    <property type="project" value="UniProtKB-SubCell"/>
</dbReference>
<keyword evidence="6" id="KW-0597">Phosphoprotein</keyword>
<keyword evidence="10" id="KW-0805">Transcription regulation</keyword>
<keyword evidence="9" id="KW-0949">S-adenosyl-L-methionine</keyword>
<evidence type="ECO:0000256" key="17">
    <source>
        <dbReference type="ARBA" id="ARBA00049075"/>
    </source>
</evidence>
<dbReference type="PANTHER" id="PTHR14741">
    <property type="entry name" value="S-ADENOSYLMETHIONINE-DEPENDENT METHYLTRANSFERASE RELATED"/>
    <property type="match status" value="1"/>
</dbReference>
<dbReference type="PANTHER" id="PTHR14741:SF32">
    <property type="entry name" value="TRIMETHYLGUANOSINE SYNTHASE"/>
    <property type="match status" value="1"/>
</dbReference>